<feature type="transmembrane region" description="Helical" evidence="1">
    <location>
        <begin position="386"/>
        <end position="403"/>
    </location>
</feature>
<feature type="transmembrane region" description="Helical" evidence="1">
    <location>
        <begin position="423"/>
        <end position="447"/>
    </location>
</feature>
<feature type="transmembrane region" description="Helical" evidence="1">
    <location>
        <begin position="84"/>
        <end position="104"/>
    </location>
</feature>
<feature type="transmembrane region" description="Helical" evidence="1">
    <location>
        <begin position="262"/>
        <end position="279"/>
    </location>
</feature>
<feature type="transmembrane region" description="Helical" evidence="1">
    <location>
        <begin position="321"/>
        <end position="342"/>
    </location>
</feature>
<feature type="transmembrane region" description="Helical" evidence="1">
    <location>
        <begin position="459"/>
        <end position="479"/>
    </location>
</feature>
<feature type="transmembrane region" description="Helical" evidence="1">
    <location>
        <begin position="285"/>
        <end position="309"/>
    </location>
</feature>
<reference evidence="2 3" key="1">
    <citation type="journal article" date="2017" name="Nature">
        <title>Atmospheric trace gases support primary production in Antarctic desert surface soil.</title>
        <authorList>
            <person name="Ji M."/>
            <person name="Greening C."/>
            <person name="Vanwonterghem I."/>
            <person name="Carere C.R."/>
            <person name="Bay S.K."/>
            <person name="Steen J.A."/>
            <person name="Montgomery K."/>
            <person name="Lines T."/>
            <person name="Beardall J."/>
            <person name="van Dorst J."/>
            <person name="Snape I."/>
            <person name="Stott M.B."/>
            <person name="Hugenholtz P."/>
            <person name="Ferrari B.C."/>
        </authorList>
    </citation>
    <scope>NUCLEOTIDE SEQUENCE [LARGE SCALE GENOMIC DNA]</scope>
    <source>
        <strain evidence="2">RRmetagenome_bin12</strain>
    </source>
</reference>
<feature type="transmembrane region" description="Helical" evidence="1">
    <location>
        <begin position="116"/>
        <end position="136"/>
    </location>
</feature>
<keyword evidence="1" id="KW-1133">Transmembrane helix</keyword>
<feature type="transmembrane region" description="Helical" evidence="1">
    <location>
        <begin position="207"/>
        <end position="226"/>
    </location>
</feature>
<keyword evidence="1" id="KW-0812">Transmembrane</keyword>
<proteinExistence type="predicted"/>
<dbReference type="Pfam" id="PF26314">
    <property type="entry name" value="MptA_B_family"/>
    <property type="match status" value="1"/>
</dbReference>
<accession>A0A2W5Z8Z7</accession>
<comment type="caution">
    <text evidence="2">The sequence shown here is derived from an EMBL/GenBank/DDBJ whole genome shotgun (WGS) entry which is preliminary data.</text>
</comment>
<evidence type="ECO:0008006" key="4">
    <source>
        <dbReference type="Google" id="ProtNLM"/>
    </source>
</evidence>
<evidence type="ECO:0000256" key="1">
    <source>
        <dbReference type="SAM" id="Phobius"/>
    </source>
</evidence>
<evidence type="ECO:0000313" key="3">
    <source>
        <dbReference type="Proteomes" id="UP000248724"/>
    </source>
</evidence>
<dbReference type="EMBL" id="QHBU01000151">
    <property type="protein sequence ID" value="PZR80477.1"/>
    <property type="molecule type" value="Genomic_DNA"/>
</dbReference>
<protein>
    <recommendedName>
        <fullName evidence="4">DUF2029 domain-containing protein</fullName>
    </recommendedName>
</protein>
<sequence length="522" mass="56119">MSDRMPHPPQRSDDQTTAIAPEGAVAGQSTGRDAWRPRPLDVGLVVLGALTAAVYGLFFLRVYPLLGHVGSAAEQIPALAPGKGAALGLAVGWVLLFVFYVAAYRLCRRGGGPRTAAVIVGGSIVFGLLLLFTYPFSSTDLFDYVARSHFVVDVGGNPFITPPGAVADFPYMRYVTSVGTASPYGPLWQNPADLIARLVGSGLVRNLVALKLLVLACFWCGAPLIYRSLRRWRPEHALPGTLLYAWNPAALIEFGANGHNDAMQVLCLVLAASFLVARQPAAGTLAVVAAALVKFSPLLLLPLFFIAMWKLPVDGRRRLQQWAGFIAGAMALTVLLYLPFGLGTIRTNLALVASHGDLRANSLIWALADPLATVTGWSADRAAQRLSLAAYGIVVAVLLYHCVRLVRSRAREDLGAEVLRRSFLVLLTLVALALSWFWPWYVLWLLALAPFVRRVGAPMIIAFTAGAFAVNWTTAYYGLFLSGGFPYVMMSVVFGPLFFTAVALAAMRLRAGGGGLAAVTRH</sequence>
<keyword evidence="1" id="KW-0472">Membrane</keyword>
<feature type="transmembrane region" description="Helical" evidence="1">
    <location>
        <begin position="42"/>
        <end position="64"/>
    </location>
</feature>
<dbReference type="AlphaFoldDB" id="A0A2W5Z8Z7"/>
<gene>
    <name evidence="2" type="ORF">DLM65_07940</name>
</gene>
<feature type="transmembrane region" description="Helical" evidence="1">
    <location>
        <begin position="485"/>
        <end position="506"/>
    </location>
</feature>
<organism evidence="2 3">
    <name type="scientific">Candidatus Aeolococcus gillhamiae</name>
    <dbReference type="NCBI Taxonomy" id="3127015"/>
    <lineage>
        <taxon>Bacteria</taxon>
        <taxon>Bacillati</taxon>
        <taxon>Candidatus Dormiibacterota</taxon>
        <taxon>Candidatus Dormibacteria</taxon>
        <taxon>Candidatus Aeolococcales</taxon>
        <taxon>Candidatus Aeolococcaceae</taxon>
        <taxon>Candidatus Aeolococcus</taxon>
    </lineage>
</organism>
<dbReference type="Proteomes" id="UP000248724">
    <property type="component" value="Unassembled WGS sequence"/>
</dbReference>
<name>A0A2W5Z8Z7_9BACT</name>
<evidence type="ECO:0000313" key="2">
    <source>
        <dbReference type="EMBL" id="PZR80477.1"/>
    </source>
</evidence>